<reference evidence="1 2" key="1">
    <citation type="journal article" date="2018" name="Science">
        <title>The opium poppy genome and morphinan production.</title>
        <authorList>
            <person name="Guo L."/>
            <person name="Winzer T."/>
            <person name="Yang X."/>
            <person name="Li Y."/>
            <person name="Ning Z."/>
            <person name="He Z."/>
            <person name="Teodor R."/>
            <person name="Lu Y."/>
            <person name="Bowser T.A."/>
            <person name="Graham I.A."/>
            <person name="Ye K."/>
        </authorList>
    </citation>
    <scope>NUCLEOTIDE SEQUENCE [LARGE SCALE GENOMIC DNA]</scope>
    <source>
        <strain evidence="2">cv. HN1</strain>
        <tissue evidence="1">Leaves</tissue>
    </source>
</reference>
<evidence type="ECO:0000313" key="1">
    <source>
        <dbReference type="EMBL" id="RZC84458.1"/>
    </source>
</evidence>
<proteinExistence type="predicted"/>
<organism evidence="1 2">
    <name type="scientific">Papaver somniferum</name>
    <name type="common">Opium poppy</name>
    <dbReference type="NCBI Taxonomy" id="3469"/>
    <lineage>
        <taxon>Eukaryota</taxon>
        <taxon>Viridiplantae</taxon>
        <taxon>Streptophyta</taxon>
        <taxon>Embryophyta</taxon>
        <taxon>Tracheophyta</taxon>
        <taxon>Spermatophyta</taxon>
        <taxon>Magnoliopsida</taxon>
        <taxon>Ranunculales</taxon>
        <taxon>Papaveraceae</taxon>
        <taxon>Papaveroideae</taxon>
        <taxon>Papaver</taxon>
    </lineage>
</organism>
<dbReference type="AlphaFoldDB" id="A0A4Y7LJ01"/>
<dbReference type="Proteomes" id="UP000316621">
    <property type="component" value="Chromosome 11"/>
</dbReference>
<dbReference type="EMBL" id="CM010725">
    <property type="protein sequence ID" value="RZC84458.1"/>
    <property type="molecule type" value="Genomic_DNA"/>
</dbReference>
<evidence type="ECO:0000313" key="2">
    <source>
        <dbReference type="Proteomes" id="UP000316621"/>
    </source>
</evidence>
<keyword evidence="2" id="KW-1185">Reference proteome</keyword>
<sequence>MIGPVEQMSLEDYPVKGLYFMVVNSPQLLCTSTGLYMAGVGGGEPVAEENVLLGIRGNLTTDAPFM</sequence>
<protein>
    <submittedName>
        <fullName evidence="1">Uncharacterized protein</fullName>
    </submittedName>
</protein>
<name>A0A4Y7LJ01_PAPSO</name>
<gene>
    <name evidence="1" type="ORF">C5167_047241</name>
</gene>
<dbReference type="Gramene" id="RZC84458">
    <property type="protein sequence ID" value="RZC84458"/>
    <property type="gene ID" value="C5167_047241"/>
</dbReference>
<accession>A0A4Y7LJ01</accession>